<name>W6M3A7_9GAMM</name>
<evidence type="ECO:0000313" key="2">
    <source>
        <dbReference type="Proteomes" id="UP000035760"/>
    </source>
</evidence>
<sequence length="804" mass="83833">MRIFCEDLMKRFLTFALLMGVSIGWWAGPASAGGFFSPNSTVTIEITADKTTLPANIFNVGPSIGGTYTNTVTVITKKNGKLYAAPNIAITISSGLPSGALYYLDGKAEHQKCPTGATCPPTVPADIAFRSLTFENTTGVVTAHYHSESTPGTVVLTATVQDPVTQQVASANVTIQVVGGTGTINSGTPGVVKFVMDRSPVYIQNNPIGTTGDITQNTSKLFQIFVQDDFGQPIKTGAGHTLRVEMLSNRPNGGEWLSATDSKGNAQEGASVFADLVGGVATLAFHSGALPGTVLISATADRRDNNVDNGIQMAITSYAMVAIGTGQIASLNFTGPLADAVFVRQNNLVLITGSLCGSQTCDTVWNGVYNRVVSVVAADPFGNPPPAGTPITFRLIDGPLDMLQNRYPDQGHGQFAITGYTGDPKEGDVEFLAPNRVAKRIAADTLNPFVVPNGVSYAIADPLCLLMLQDPESVLAKESRLEYHVGSRVITGRAGNKLFVNAPFNQVSQNVGANVWYTVGCPPYKGNVANFGTGEVTVSTDANGVASTTMNYPASQVGRRFMVAAEAAGGKVGAVLSHWYLGTPDGSILALIKPVELVSQVQPTVGDATWPPVVKVTHNMDAGGTLELPITLQLLDGGVQSGGKLVRTPVPGVPINVDVVINDPSEASAIAAEEAMAKAQVAFDVFVAANPGVCDLIVQSADNPTPVERNPTKCATQKALASTLDTAKTTAVQARAVANLHTPTASVVPTPLASGANGYVQAVLKVSDLPTDGSVDFYFSTVGPEVRSETLQITVQPTKAAATP</sequence>
<gene>
    <name evidence="1" type="ORF">BN873_240010</name>
</gene>
<dbReference type="AlphaFoldDB" id="W6M3A7"/>
<comment type="caution">
    <text evidence="1">The sequence shown here is derived from an EMBL/GenBank/DDBJ whole genome shotgun (WGS) entry which is preliminary data.</text>
</comment>
<proteinExistence type="predicted"/>
<evidence type="ECO:0000313" key="1">
    <source>
        <dbReference type="EMBL" id="CDI02062.1"/>
    </source>
</evidence>
<dbReference type="STRING" id="1400863.BN873_240010"/>
<reference evidence="1" key="1">
    <citation type="submission" date="2013-07" db="EMBL/GenBank/DDBJ databases">
        <authorList>
            <person name="McIlroy S."/>
        </authorList>
    </citation>
    <scope>NUCLEOTIDE SEQUENCE [LARGE SCALE GENOMIC DNA]</scope>
    <source>
        <strain evidence="1">Run_A_D11</strain>
    </source>
</reference>
<protein>
    <recommendedName>
        <fullName evidence="3">Big-1 domain-containing protein</fullName>
    </recommendedName>
</protein>
<accession>W6M3A7</accession>
<reference evidence="1" key="2">
    <citation type="submission" date="2014-03" db="EMBL/GenBank/DDBJ databases">
        <title>Candidatus Competibacter-lineage genomes retrieved from metagenomes reveal functional metabolic diversity.</title>
        <authorList>
            <person name="McIlroy S.J."/>
            <person name="Albertsen M."/>
            <person name="Andresen E.K."/>
            <person name="Saunders A.M."/>
            <person name="Kristiansen R."/>
            <person name="Stokholm-Bjerregaard M."/>
            <person name="Nielsen K.L."/>
            <person name="Nielsen P.H."/>
        </authorList>
    </citation>
    <scope>NUCLEOTIDE SEQUENCE</scope>
    <source>
        <strain evidence="1">Run_A_D11</strain>
    </source>
</reference>
<organism evidence="1 2">
    <name type="scientific">Candidatus Competibacter denitrificans Run_A_D11</name>
    <dbReference type="NCBI Taxonomy" id="1400863"/>
    <lineage>
        <taxon>Bacteria</taxon>
        <taxon>Pseudomonadati</taxon>
        <taxon>Pseudomonadota</taxon>
        <taxon>Gammaproteobacteria</taxon>
        <taxon>Candidatus Competibacteraceae</taxon>
        <taxon>Candidatus Competibacter</taxon>
    </lineage>
</organism>
<evidence type="ECO:0008006" key="3">
    <source>
        <dbReference type="Google" id="ProtNLM"/>
    </source>
</evidence>
<dbReference type="EMBL" id="CBTJ020000030">
    <property type="protein sequence ID" value="CDI02062.1"/>
    <property type="molecule type" value="Genomic_DNA"/>
</dbReference>
<dbReference type="Proteomes" id="UP000035760">
    <property type="component" value="Unassembled WGS sequence"/>
</dbReference>
<keyword evidence="2" id="KW-1185">Reference proteome</keyword>